<dbReference type="PANTHER" id="PTHR11695">
    <property type="entry name" value="ALCOHOL DEHYDROGENASE RELATED"/>
    <property type="match status" value="1"/>
</dbReference>
<dbReference type="EMBL" id="LDEV01001908">
    <property type="protein sequence ID" value="KLJ10770.1"/>
    <property type="molecule type" value="Genomic_DNA"/>
</dbReference>
<dbReference type="Gene3D" id="3.40.50.720">
    <property type="entry name" value="NAD(P)-binding Rossmann-like Domain"/>
    <property type="match status" value="1"/>
</dbReference>
<dbReference type="Proteomes" id="UP000053573">
    <property type="component" value="Unassembled WGS sequence"/>
</dbReference>
<keyword evidence="2" id="KW-0472">Membrane</keyword>
<dbReference type="AlphaFoldDB" id="A0A0H1BHD6"/>
<dbReference type="Gene3D" id="3.90.180.10">
    <property type="entry name" value="Medium-chain alcohol dehydrogenases, catalytic domain"/>
    <property type="match status" value="1"/>
</dbReference>
<dbReference type="OrthoDB" id="3509362at2759"/>
<dbReference type="PANTHER" id="PTHR11695:SF294">
    <property type="entry name" value="RETICULON-4-INTERACTING PROTEIN 1, MITOCHONDRIAL"/>
    <property type="match status" value="1"/>
</dbReference>
<dbReference type="SMART" id="SM00829">
    <property type="entry name" value="PKS_ER"/>
    <property type="match status" value="1"/>
</dbReference>
<evidence type="ECO:0000313" key="4">
    <source>
        <dbReference type="EMBL" id="KLJ10770.1"/>
    </source>
</evidence>
<organism evidence="4 5">
    <name type="scientific">Blastomyces silverae</name>
    <dbReference type="NCBI Taxonomy" id="2060906"/>
    <lineage>
        <taxon>Eukaryota</taxon>
        <taxon>Fungi</taxon>
        <taxon>Dikarya</taxon>
        <taxon>Ascomycota</taxon>
        <taxon>Pezizomycotina</taxon>
        <taxon>Eurotiomycetes</taxon>
        <taxon>Eurotiomycetidae</taxon>
        <taxon>Onygenales</taxon>
        <taxon>Ajellomycetaceae</taxon>
        <taxon>Blastomyces</taxon>
    </lineage>
</organism>
<protein>
    <recommendedName>
        <fullName evidence="3">Enoyl reductase (ER) domain-containing protein</fullName>
    </recommendedName>
</protein>
<dbReference type="InterPro" id="IPR050700">
    <property type="entry name" value="YIM1/Zinc_Alcohol_DH_Fams"/>
</dbReference>
<dbReference type="SUPFAM" id="SSF51735">
    <property type="entry name" value="NAD(P)-binding Rossmann-fold domains"/>
    <property type="match status" value="1"/>
</dbReference>
<feature type="domain" description="Enoyl reductase (ER)" evidence="3">
    <location>
        <begin position="29"/>
        <end position="375"/>
    </location>
</feature>
<dbReference type="InterPro" id="IPR013154">
    <property type="entry name" value="ADH-like_N"/>
</dbReference>
<reference evidence="5" key="1">
    <citation type="journal article" date="2015" name="PLoS Genet.">
        <title>The dynamic genome and transcriptome of the human fungal pathogen Blastomyces and close relative Emmonsia.</title>
        <authorList>
            <person name="Munoz J.F."/>
            <person name="Gauthier G.M."/>
            <person name="Desjardins C.A."/>
            <person name="Gallo J.E."/>
            <person name="Holder J."/>
            <person name="Sullivan T.D."/>
            <person name="Marty A.J."/>
            <person name="Carmen J.C."/>
            <person name="Chen Z."/>
            <person name="Ding L."/>
            <person name="Gujja S."/>
            <person name="Magrini V."/>
            <person name="Misas E."/>
            <person name="Mitreva M."/>
            <person name="Priest M."/>
            <person name="Saif S."/>
            <person name="Whiston E.A."/>
            <person name="Young S."/>
            <person name="Zeng Q."/>
            <person name="Goldman W.E."/>
            <person name="Mardis E.R."/>
            <person name="Taylor J.W."/>
            <person name="McEwen J.G."/>
            <person name="Clay O.K."/>
            <person name="Klein B.S."/>
            <person name="Cuomo C.A."/>
        </authorList>
    </citation>
    <scope>NUCLEOTIDE SEQUENCE [LARGE SCALE GENOMIC DNA]</scope>
    <source>
        <strain evidence="5">UAMH 139</strain>
    </source>
</reference>
<keyword evidence="2" id="KW-0812">Transmembrane</keyword>
<evidence type="ECO:0000259" key="3">
    <source>
        <dbReference type="SMART" id="SM00829"/>
    </source>
</evidence>
<evidence type="ECO:0000256" key="1">
    <source>
        <dbReference type="SAM" id="MobiDB-lite"/>
    </source>
</evidence>
<keyword evidence="2" id="KW-1133">Transmembrane helix</keyword>
<feature type="region of interest" description="Disordered" evidence="1">
    <location>
        <begin position="1"/>
        <end position="21"/>
    </location>
</feature>
<gene>
    <name evidence="4" type="ORF">EMPG_13848</name>
</gene>
<feature type="compositionally biased region" description="Low complexity" evidence="1">
    <location>
        <begin position="1"/>
        <end position="13"/>
    </location>
</feature>
<evidence type="ECO:0000313" key="5">
    <source>
        <dbReference type="Proteomes" id="UP000053573"/>
    </source>
</evidence>
<dbReference type="SUPFAM" id="SSF50129">
    <property type="entry name" value="GroES-like"/>
    <property type="match status" value="1"/>
</dbReference>
<dbReference type="InterPro" id="IPR036291">
    <property type="entry name" value="NAD(P)-bd_dom_sf"/>
</dbReference>
<name>A0A0H1BHD6_9EURO</name>
<dbReference type="InterPro" id="IPR020843">
    <property type="entry name" value="ER"/>
</dbReference>
<accession>A0A0H1BHD6</accession>
<dbReference type="STRING" id="2060906.A0A0H1BHD6"/>
<proteinExistence type="predicted"/>
<sequence length="380" mass="41251">MSPSSSKPADDSPSLPPTMKAWTYTKAGSPLDTLQLSTSHPVPSPSALAPTELLIKVSHASINPTMRLIMHGYPTILLQKTPPRVAEFEFSGVVVALSANADAALREEFPLGAPVLGMNDPLHEVARKNRGTLAEYVVATAENLIRKPDNVSLEEAAGLVVTGCTALNLVTRAGVRKGDKVFINGGSSGTGLMTVQIVKDILGETGTIVATCSGRNEELVQSLGANETIDYTKHDNLHKYLATHYSTSPFDVILDTIGIQSLYDHSTAYLSRPTRDRPQRYLNIGVLYPPTTFINICRAILWLLRIMILPSFLGGGPGGFALVTTGPSKMRIEKVRRMAEQGKLRAVVDSVWEMEDAMKAYERNMSKHMKGKVVVKVQDV</sequence>
<keyword evidence="5" id="KW-1185">Reference proteome</keyword>
<comment type="caution">
    <text evidence="4">The sequence shown here is derived from an EMBL/GenBank/DDBJ whole genome shotgun (WGS) entry which is preliminary data.</text>
</comment>
<evidence type="ECO:0000256" key="2">
    <source>
        <dbReference type="SAM" id="Phobius"/>
    </source>
</evidence>
<dbReference type="GO" id="GO:0005739">
    <property type="term" value="C:mitochondrion"/>
    <property type="evidence" value="ECO:0007669"/>
    <property type="project" value="TreeGrafter"/>
</dbReference>
<dbReference type="CDD" id="cd08267">
    <property type="entry name" value="MDR1"/>
    <property type="match status" value="1"/>
</dbReference>
<dbReference type="InterPro" id="IPR011032">
    <property type="entry name" value="GroES-like_sf"/>
</dbReference>
<dbReference type="GO" id="GO:0016491">
    <property type="term" value="F:oxidoreductase activity"/>
    <property type="evidence" value="ECO:0007669"/>
    <property type="project" value="InterPro"/>
</dbReference>
<feature type="transmembrane region" description="Helical" evidence="2">
    <location>
        <begin position="299"/>
        <end position="323"/>
    </location>
</feature>
<dbReference type="Pfam" id="PF13602">
    <property type="entry name" value="ADH_zinc_N_2"/>
    <property type="match status" value="1"/>
</dbReference>
<dbReference type="Pfam" id="PF08240">
    <property type="entry name" value="ADH_N"/>
    <property type="match status" value="1"/>
</dbReference>